<accession>A0ABY8C5Q2</accession>
<keyword evidence="2" id="KW-1185">Reference proteome</keyword>
<sequence length="71" mass="7885">MHPDTAVSVRLDAICGRPDILHEPVGEWVGYFDGDWRHGMSVALLKAFPAAAKYVEIGHRRRGRVHGTTGF</sequence>
<proteinExistence type="predicted"/>
<dbReference type="Proteomes" id="UP001214553">
    <property type="component" value="Chromosome"/>
</dbReference>
<name>A0ABY8C5Q2_9MICO</name>
<reference evidence="1 2" key="1">
    <citation type="submission" date="2023-03" db="EMBL/GenBank/DDBJ databases">
        <title>Genome sequence of Microbacterium sp. KACC 23027.</title>
        <authorList>
            <person name="Kim S."/>
            <person name="Heo J."/>
            <person name="Kwon S.-W."/>
        </authorList>
    </citation>
    <scope>NUCLEOTIDE SEQUENCE [LARGE SCALE GENOMIC DNA]</scope>
    <source>
        <strain evidence="1 2">KACC 23027</strain>
    </source>
</reference>
<gene>
    <name evidence="1" type="ORF">PU630_07650</name>
</gene>
<dbReference type="RefSeq" id="WP_275279771.1">
    <property type="nucleotide sequence ID" value="NZ_CP119108.1"/>
</dbReference>
<protein>
    <submittedName>
        <fullName evidence="1">Uncharacterized protein</fullName>
    </submittedName>
</protein>
<organism evidence="1 2">
    <name type="scientific">Microbacterium horticulturae</name>
    <dbReference type="NCBI Taxonomy" id="3028316"/>
    <lineage>
        <taxon>Bacteria</taxon>
        <taxon>Bacillati</taxon>
        <taxon>Actinomycetota</taxon>
        <taxon>Actinomycetes</taxon>
        <taxon>Micrococcales</taxon>
        <taxon>Microbacteriaceae</taxon>
        <taxon>Microbacterium</taxon>
    </lineage>
</organism>
<evidence type="ECO:0000313" key="1">
    <source>
        <dbReference type="EMBL" id="WEG10411.1"/>
    </source>
</evidence>
<dbReference type="EMBL" id="CP119108">
    <property type="protein sequence ID" value="WEG10411.1"/>
    <property type="molecule type" value="Genomic_DNA"/>
</dbReference>
<evidence type="ECO:0000313" key="2">
    <source>
        <dbReference type="Proteomes" id="UP001214553"/>
    </source>
</evidence>